<dbReference type="InterPro" id="IPR023296">
    <property type="entry name" value="Glyco_hydro_beta-prop_sf"/>
</dbReference>
<dbReference type="Gene3D" id="2.115.10.20">
    <property type="entry name" value="Glycosyl hydrolase domain, family 43"/>
    <property type="match status" value="1"/>
</dbReference>
<dbReference type="PANTHER" id="PTHR34106">
    <property type="entry name" value="GLYCOSIDASE"/>
    <property type="match status" value="1"/>
</dbReference>
<reference evidence="4 5" key="1">
    <citation type="submission" date="2023-08" db="EMBL/GenBank/DDBJ databases">
        <title>Black Yeasts Isolated from many extreme environments.</title>
        <authorList>
            <person name="Coleine C."/>
            <person name="Stajich J.E."/>
            <person name="Selbmann L."/>
        </authorList>
    </citation>
    <scope>NUCLEOTIDE SEQUENCE [LARGE SCALE GENOMIC DNA]</scope>
    <source>
        <strain evidence="4 5">CCFEE 5935</strain>
    </source>
</reference>
<dbReference type="GO" id="GO:0016757">
    <property type="term" value="F:glycosyltransferase activity"/>
    <property type="evidence" value="ECO:0007669"/>
    <property type="project" value="UniProtKB-KW"/>
</dbReference>
<keyword evidence="2" id="KW-0808">Transferase</keyword>
<keyword evidence="1" id="KW-0328">Glycosyltransferase</keyword>
<sequence>MAHISSNFILLCLLFFISPGQGQAKSNLTVYTSNTVPKVGSNSTQDVANYTAPMFPLLGFKQYKNNPILAPNPKSNWESAYLYNPAAIVIDNKVWLLYRAQNESLVSTIGLAWSTDGFNFTRYTKPVVQPSEPYETKGTEDPRVVRINGTFYMTYTGYDGTLARLCLATSTNMVNWTKYGPLLPNITDVNYRYDLPINAYAPREGWSKSGAIVPEKIHGLYHMQFGDTWLYTANSTDLIHWNYTRNDLPFAPKLTVWEQALMESAAPPVKTRDGYWIKIYNGVGLGPGGYVTGSYNTGQMLLDMENVPRGPPVARVETPLLRPLTEEETEGQVDNVLFSEGLVQFGGEWKMYFGQGDQFLGVATAALQP</sequence>
<comment type="caution">
    <text evidence="4">The sequence shown here is derived from an EMBL/GenBank/DDBJ whole genome shotgun (WGS) entry which is preliminary data.</text>
</comment>
<evidence type="ECO:0000313" key="5">
    <source>
        <dbReference type="Proteomes" id="UP001337655"/>
    </source>
</evidence>
<dbReference type="SUPFAM" id="SSF75005">
    <property type="entry name" value="Arabinanase/levansucrase/invertase"/>
    <property type="match status" value="1"/>
</dbReference>
<proteinExistence type="predicted"/>
<protein>
    <submittedName>
        <fullName evidence="4">Uncharacterized protein</fullName>
    </submittedName>
</protein>
<accession>A0AAV9PGP2</accession>
<dbReference type="EMBL" id="JAVRRT010000005">
    <property type="protein sequence ID" value="KAK5171958.1"/>
    <property type="molecule type" value="Genomic_DNA"/>
</dbReference>
<evidence type="ECO:0000256" key="1">
    <source>
        <dbReference type="ARBA" id="ARBA00022676"/>
    </source>
</evidence>
<evidence type="ECO:0000256" key="3">
    <source>
        <dbReference type="SAM" id="SignalP"/>
    </source>
</evidence>
<keyword evidence="3" id="KW-0732">Signal</keyword>
<gene>
    <name evidence="4" type="ORF">LTR77_003595</name>
</gene>
<dbReference type="GeneID" id="89924941"/>
<dbReference type="PANTHER" id="PTHR34106:SF5">
    <property type="entry name" value="GLYCOSIDASE"/>
    <property type="match status" value="1"/>
</dbReference>
<dbReference type="Pfam" id="PF04041">
    <property type="entry name" value="Glyco_hydro_130"/>
    <property type="match status" value="1"/>
</dbReference>
<evidence type="ECO:0000256" key="2">
    <source>
        <dbReference type="ARBA" id="ARBA00022679"/>
    </source>
</evidence>
<dbReference type="RefSeq" id="XP_064660802.1">
    <property type="nucleotide sequence ID" value="XM_064800851.1"/>
</dbReference>
<dbReference type="AlphaFoldDB" id="A0AAV9PGP2"/>
<feature type="chain" id="PRO_5043362055" evidence="3">
    <location>
        <begin position="25"/>
        <end position="369"/>
    </location>
</feature>
<dbReference type="InterPro" id="IPR007184">
    <property type="entry name" value="Mannoside_phosphorylase"/>
</dbReference>
<dbReference type="PIRSF" id="PIRSF016202">
    <property type="entry name" value="PH1107"/>
    <property type="match status" value="1"/>
</dbReference>
<feature type="signal peptide" evidence="3">
    <location>
        <begin position="1"/>
        <end position="24"/>
    </location>
</feature>
<dbReference type="Proteomes" id="UP001337655">
    <property type="component" value="Unassembled WGS sequence"/>
</dbReference>
<organism evidence="4 5">
    <name type="scientific">Saxophila tyrrhenica</name>
    <dbReference type="NCBI Taxonomy" id="1690608"/>
    <lineage>
        <taxon>Eukaryota</taxon>
        <taxon>Fungi</taxon>
        <taxon>Dikarya</taxon>
        <taxon>Ascomycota</taxon>
        <taxon>Pezizomycotina</taxon>
        <taxon>Dothideomycetes</taxon>
        <taxon>Dothideomycetidae</taxon>
        <taxon>Mycosphaerellales</taxon>
        <taxon>Extremaceae</taxon>
        <taxon>Saxophila</taxon>
    </lineage>
</organism>
<dbReference type="CDD" id="cd18610">
    <property type="entry name" value="GH130_BT3780-like"/>
    <property type="match status" value="1"/>
</dbReference>
<name>A0AAV9PGP2_9PEZI</name>
<keyword evidence="5" id="KW-1185">Reference proteome</keyword>
<evidence type="ECO:0000313" key="4">
    <source>
        <dbReference type="EMBL" id="KAK5171958.1"/>
    </source>
</evidence>